<reference evidence="2" key="1">
    <citation type="submission" date="2020-02" db="EMBL/GenBank/DDBJ databases">
        <authorList>
            <person name="Meier V. D."/>
        </authorList>
    </citation>
    <scope>NUCLEOTIDE SEQUENCE</scope>
    <source>
        <strain evidence="2">AVDCRST_MAG05</strain>
    </source>
</reference>
<dbReference type="AlphaFoldDB" id="A0A6J4R9F0"/>
<dbReference type="Gene3D" id="3.40.50.150">
    <property type="entry name" value="Vaccinia Virus protein VP39"/>
    <property type="match status" value="1"/>
</dbReference>
<organism evidence="2">
    <name type="scientific">uncultured Rubrobacteraceae bacterium</name>
    <dbReference type="NCBI Taxonomy" id="349277"/>
    <lineage>
        <taxon>Bacteria</taxon>
        <taxon>Bacillati</taxon>
        <taxon>Actinomycetota</taxon>
        <taxon>Rubrobacteria</taxon>
        <taxon>Rubrobacterales</taxon>
        <taxon>Rubrobacteraceae</taxon>
        <taxon>environmental samples</taxon>
    </lineage>
</organism>
<dbReference type="SUPFAM" id="SSF53335">
    <property type="entry name" value="S-adenosyl-L-methionine-dependent methyltransferases"/>
    <property type="match status" value="1"/>
</dbReference>
<proteinExistence type="predicted"/>
<dbReference type="Pfam" id="PF08241">
    <property type="entry name" value="Methyltransf_11"/>
    <property type="match status" value="1"/>
</dbReference>
<dbReference type="InterPro" id="IPR013216">
    <property type="entry name" value="Methyltransf_11"/>
</dbReference>
<dbReference type="InterPro" id="IPR029063">
    <property type="entry name" value="SAM-dependent_MTases_sf"/>
</dbReference>
<evidence type="ECO:0000313" key="2">
    <source>
        <dbReference type="EMBL" id="CAA9467986.1"/>
    </source>
</evidence>
<sequence>MDVRGYNEEAWDREVERGNEWTVPVGPDVIEAARRGQWEVLLTNTKPVPRAWFPEMEGAEVLCLASGGGQQAPVFAAAGARVTVFDNSPAQLAQDRLVAERESLGLRTVRGDMRDLSAFADGSFDLVFHPVSNLFVPEVRPVWDEAFRVLRRGGTLLAGFLNPANYIFDLELADETGELRVRYELPYAAPTSLDEEGLRAQIQRGEPLEFSHTLDDQIRGQIDAGFVISGFYEDRHGDDDPLAAYMPTLIATRATKP</sequence>
<dbReference type="GO" id="GO:0032259">
    <property type="term" value="P:methylation"/>
    <property type="evidence" value="ECO:0007669"/>
    <property type="project" value="UniProtKB-KW"/>
</dbReference>
<feature type="domain" description="Methyltransferase type 11" evidence="1">
    <location>
        <begin position="62"/>
        <end position="157"/>
    </location>
</feature>
<gene>
    <name evidence="2" type="ORF">AVDCRST_MAG05-263</name>
</gene>
<keyword evidence="2" id="KW-0808">Transferase</keyword>
<name>A0A6J4R9F0_9ACTN</name>
<keyword evidence="2" id="KW-0489">Methyltransferase</keyword>
<accession>A0A6J4R9F0</accession>
<evidence type="ECO:0000259" key="1">
    <source>
        <dbReference type="Pfam" id="PF08241"/>
    </source>
</evidence>
<dbReference type="EMBL" id="CADCVM010000033">
    <property type="protein sequence ID" value="CAA9467986.1"/>
    <property type="molecule type" value="Genomic_DNA"/>
</dbReference>
<dbReference type="CDD" id="cd02440">
    <property type="entry name" value="AdoMet_MTases"/>
    <property type="match status" value="1"/>
</dbReference>
<protein>
    <submittedName>
        <fullName evidence="2">Uncharacterized methyltransferase YbaJ</fullName>
    </submittedName>
</protein>
<dbReference type="GO" id="GO:0008757">
    <property type="term" value="F:S-adenosylmethionine-dependent methyltransferase activity"/>
    <property type="evidence" value="ECO:0007669"/>
    <property type="project" value="InterPro"/>
</dbReference>